<keyword evidence="6" id="KW-1185">Reference proteome</keyword>
<dbReference type="InterPro" id="IPR007848">
    <property type="entry name" value="Small_mtfrase_dom"/>
</dbReference>
<dbReference type="Pfam" id="PF05175">
    <property type="entry name" value="MTS"/>
    <property type="match status" value="1"/>
</dbReference>
<name>A0A517NPR1_9BACT</name>
<evidence type="ECO:0000256" key="1">
    <source>
        <dbReference type="ARBA" id="ARBA00022603"/>
    </source>
</evidence>
<keyword evidence="1 5" id="KW-0489">Methyltransferase</keyword>
<dbReference type="Proteomes" id="UP000319817">
    <property type="component" value="Chromosome"/>
</dbReference>
<evidence type="ECO:0000313" key="6">
    <source>
        <dbReference type="Proteomes" id="UP000319817"/>
    </source>
</evidence>
<protein>
    <submittedName>
        <fullName evidence="5">N5-glutamine S-adenosyl-L-methionine-dependent methyltransferase</fullName>
    </submittedName>
</protein>
<keyword evidence="2" id="KW-0949">S-adenosyl-L-methionine</keyword>
<dbReference type="PANTHER" id="PTHR47739">
    <property type="entry name" value="TRNA1(VAL) (ADENINE(37)-N6)-METHYLTRANSFERASE"/>
    <property type="match status" value="1"/>
</dbReference>
<sequence>MQKVPDQDRNPGLFAKPSTRVDDEKKMKQRNIVCVLLAVGFLLSVTSSCTRHREDLDYSYDVVQTWSLPELQHGEIIQFDTVFWEPDDTVSLRKLIVDDSICTGRSVLEIGTGTGLVAILCAQNGADSVVATDINPAAVANARYNAAMLAEEMELEVRSVSTDAPTAFAVIKDKEKFDLIISNPPWEDGKIAKPADHAFYDPDFELMDSLLDGLPKHLNPGGRCLLAYGHAPAIVRLRDQAKQRGFDFKILDDRKLDELDKDFLPGMLVEIRIPMKLPTAKP</sequence>
<keyword evidence="5" id="KW-0808">Transferase</keyword>
<proteinExistence type="predicted"/>
<evidence type="ECO:0000313" key="5">
    <source>
        <dbReference type="EMBL" id="QDT09097.1"/>
    </source>
</evidence>
<dbReference type="InterPro" id="IPR029063">
    <property type="entry name" value="SAM-dependent_MTases_sf"/>
</dbReference>
<organism evidence="5 6">
    <name type="scientific">Stieleria marina</name>
    <dbReference type="NCBI Taxonomy" id="1930275"/>
    <lineage>
        <taxon>Bacteria</taxon>
        <taxon>Pseudomonadati</taxon>
        <taxon>Planctomycetota</taxon>
        <taxon>Planctomycetia</taxon>
        <taxon>Pirellulales</taxon>
        <taxon>Pirellulaceae</taxon>
        <taxon>Stieleria</taxon>
    </lineage>
</organism>
<dbReference type="AlphaFoldDB" id="A0A517NPR1"/>
<dbReference type="InterPro" id="IPR050210">
    <property type="entry name" value="tRNA_Adenine-N(6)_MTase"/>
</dbReference>
<dbReference type="CDD" id="cd02440">
    <property type="entry name" value="AdoMet_MTases"/>
    <property type="match status" value="1"/>
</dbReference>
<dbReference type="GO" id="GO:0008170">
    <property type="term" value="F:N-methyltransferase activity"/>
    <property type="evidence" value="ECO:0007669"/>
    <property type="project" value="UniProtKB-ARBA"/>
</dbReference>
<dbReference type="Gene3D" id="3.40.50.150">
    <property type="entry name" value="Vaccinia Virus protein VP39"/>
    <property type="match status" value="1"/>
</dbReference>
<dbReference type="InterPro" id="IPR002052">
    <property type="entry name" value="DNA_methylase_N6_adenine_CS"/>
</dbReference>
<feature type="region of interest" description="Disordered" evidence="3">
    <location>
        <begin position="1"/>
        <end position="22"/>
    </location>
</feature>
<accession>A0A517NPR1</accession>
<dbReference type="GO" id="GO:0032259">
    <property type="term" value="P:methylation"/>
    <property type="evidence" value="ECO:0007669"/>
    <property type="project" value="UniProtKB-KW"/>
</dbReference>
<dbReference type="PROSITE" id="PS00092">
    <property type="entry name" value="N6_MTASE"/>
    <property type="match status" value="1"/>
</dbReference>
<feature type="domain" description="Methyltransferase small" evidence="4">
    <location>
        <begin position="103"/>
        <end position="192"/>
    </location>
</feature>
<reference evidence="5 6" key="1">
    <citation type="submission" date="2019-02" db="EMBL/GenBank/DDBJ databases">
        <title>Deep-cultivation of Planctomycetes and their phenomic and genomic characterization uncovers novel biology.</title>
        <authorList>
            <person name="Wiegand S."/>
            <person name="Jogler M."/>
            <person name="Boedeker C."/>
            <person name="Pinto D."/>
            <person name="Vollmers J."/>
            <person name="Rivas-Marin E."/>
            <person name="Kohn T."/>
            <person name="Peeters S.H."/>
            <person name="Heuer A."/>
            <person name="Rast P."/>
            <person name="Oberbeckmann S."/>
            <person name="Bunk B."/>
            <person name="Jeske O."/>
            <person name="Meyerdierks A."/>
            <person name="Storesund J.E."/>
            <person name="Kallscheuer N."/>
            <person name="Luecker S."/>
            <person name="Lage O.M."/>
            <person name="Pohl T."/>
            <person name="Merkel B.J."/>
            <person name="Hornburger P."/>
            <person name="Mueller R.-W."/>
            <person name="Bruemmer F."/>
            <person name="Labrenz M."/>
            <person name="Spormann A.M."/>
            <person name="Op den Camp H."/>
            <person name="Overmann J."/>
            <person name="Amann R."/>
            <person name="Jetten M.S.M."/>
            <person name="Mascher T."/>
            <person name="Medema M.H."/>
            <person name="Devos D.P."/>
            <person name="Kaster A.-K."/>
            <person name="Ovreas L."/>
            <person name="Rohde M."/>
            <person name="Galperin M.Y."/>
            <person name="Jogler C."/>
        </authorList>
    </citation>
    <scope>NUCLEOTIDE SEQUENCE [LARGE SCALE GENOMIC DNA]</scope>
    <source>
        <strain evidence="5 6">K23_9</strain>
    </source>
</reference>
<dbReference type="GO" id="GO:0003676">
    <property type="term" value="F:nucleic acid binding"/>
    <property type="evidence" value="ECO:0007669"/>
    <property type="project" value="InterPro"/>
</dbReference>
<dbReference type="PANTHER" id="PTHR47739:SF1">
    <property type="entry name" value="TRNA1(VAL) (ADENINE(37)-N6)-METHYLTRANSFERASE"/>
    <property type="match status" value="1"/>
</dbReference>
<evidence type="ECO:0000259" key="4">
    <source>
        <dbReference type="Pfam" id="PF05175"/>
    </source>
</evidence>
<gene>
    <name evidence="5" type="ORF">K239x_10420</name>
</gene>
<evidence type="ECO:0000256" key="3">
    <source>
        <dbReference type="SAM" id="MobiDB-lite"/>
    </source>
</evidence>
<dbReference type="SUPFAM" id="SSF53335">
    <property type="entry name" value="S-adenosyl-L-methionine-dependent methyltransferases"/>
    <property type="match status" value="1"/>
</dbReference>
<dbReference type="GO" id="GO:0008757">
    <property type="term" value="F:S-adenosylmethionine-dependent methyltransferase activity"/>
    <property type="evidence" value="ECO:0007669"/>
    <property type="project" value="UniProtKB-ARBA"/>
</dbReference>
<evidence type="ECO:0000256" key="2">
    <source>
        <dbReference type="ARBA" id="ARBA00022691"/>
    </source>
</evidence>
<dbReference type="EMBL" id="CP036526">
    <property type="protein sequence ID" value="QDT09097.1"/>
    <property type="molecule type" value="Genomic_DNA"/>
</dbReference>